<dbReference type="EMBL" id="QKYT01000868">
    <property type="protein sequence ID" value="RIA80984.1"/>
    <property type="molecule type" value="Genomic_DNA"/>
</dbReference>
<dbReference type="Proteomes" id="UP000265703">
    <property type="component" value="Unassembled WGS sequence"/>
</dbReference>
<dbReference type="AlphaFoldDB" id="A0A397SEY0"/>
<reference evidence="2 3" key="1">
    <citation type="submission" date="2018-06" db="EMBL/GenBank/DDBJ databases">
        <title>Comparative genomics reveals the genomic features of Rhizophagus irregularis, R. cerebriforme, R. diaphanum and Gigaspora rosea, and their symbiotic lifestyle signature.</title>
        <authorList>
            <person name="Morin E."/>
            <person name="San Clemente H."/>
            <person name="Chen E.C.H."/>
            <person name="De La Providencia I."/>
            <person name="Hainaut M."/>
            <person name="Kuo A."/>
            <person name="Kohler A."/>
            <person name="Murat C."/>
            <person name="Tang N."/>
            <person name="Roy S."/>
            <person name="Loubradou J."/>
            <person name="Henrissat B."/>
            <person name="Grigoriev I.V."/>
            <person name="Corradi N."/>
            <person name="Roux C."/>
            <person name="Martin F.M."/>
        </authorList>
    </citation>
    <scope>NUCLEOTIDE SEQUENCE [LARGE SCALE GENOMIC DNA]</scope>
    <source>
        <strain evidence="2 3">DAOM 227022</strain>
    </source>
</reference>
<evidence type="ECO:0000256" key="1">
    <source>
        <dbReference type="SAM" id="MobiDB-lite"/>
    </source>
</evidence>
<name>A0A397SEY0_9GLOM</name>
<feature type="region of interest" description="Disordered" evidence="1">
    <location>
        <begin position="118"/>
        <end position="137"/>
    </location>
</feature>
<sequence>MLNGYACPDFSFLRATIVVVKIANSEQIAGEYNNPLSWDTSDTYKFIKDSFIFSFTNKDNFKSAKVGYSNGNKFSIGYHSAYGPVFGGGSVLKKYGRDIPVNFIAEDYEVFQAVKKTEKDNNEESVDNDKKVKKIKL</sequence>
<evidence type="ECO:0008006" key="4">
    <source>
        <dbReference type="Google" id="ProtNLM"/>
    </source>
</evidence>
<evidence type="ECO:0000313" key="3">
    <source>
        <dbReference type="Proteomes" id="UP000265703"/>
    </source>
</evidence>
<feature type="compositionally biased region" description="Basic and acidic residues" evidence="1">
    <location>
        <begin position="118"/>
        <end position="130"/>
    </location>
</feature>
<keyword evidence="3" id="KW-1185">Reference proteome</keyword>
<proteinExistence type="predicted"/>
<dbReference type="OrthoDB" id="2439862at2759"/>
<accession>A0A397SEY0</accession>
<comment type="caution">
    <text evidence="2">The sequence shown here is derived from an EMBL/GenBank/DDBJ whole genome shotgun (WGS) entry which is preliminary data.</text>
</comment>
<organism evidence="2 3">
    <name type="scientific">Glomus cerebriforme</name>
    <dbReference type="NCBI Taxonomy" id="658196"/>
    <lineage>
        <taxon>Eukaryota</taxon>
        <taxon>Fungi</taxon>
        <taxon>Fungi incertae sedis</taxon>
        <taxon>Mucoromycota</taxon>
        <taxon>Glomeromycotina</taxon>
        <taxon>Glomeromycetes</taxon>
        <taxon>Glomerales</taxon>
        <taxon>Glomeraceae</taxon>
        <taxon>Glomus</taxon>
    </lineage>
</organism>
<evidence type="ECO:0000313" key="2">
    <source>
        <dbReference type="EMBL" id="RIA80984.1"/>
    </source>
</evidence>
<protein>
    <recommendedName>
        <fullName evidence="4">TLDc domain-containing protein</fullName>
    </recommendedName>
</protein>
<gene>
    <name evidence="2" type="ORF">C1645_837751</name>
</gene>